<keyword evidence="2" id="KW-1185">Reference proteome</keyword>
<organism evidence="1 2">
    <name type="scientific">Saccharothrix tamanrassetensis</name>
    <dbReference type="NCBI Taxonomy" id="1051531"/>
    <lineage>
        <taxon>Bacteria</taxon>
        <taxon>Bacillati</taxon>
        <taxon>Actinomycetota</taxon>
        <taxon>Actinomycetes</taxon>
        <taxon>Pseudonocardiales</taxon>
        <taxon>Pseudonocardiaceae</taxon>
        <taxon>Saccharothrix</taxon>
    </lineage>
</organism>
<proteinExistence type="predicted"/>
<dbReference type="AlphaFoldDB" id="A0A841CEE0"/>
<evidence type="ECO:0000313" key="2">
    <source>
        <dbReference type="Proteomes" id="UP000547510"/>
    </source>
</evidence>
<name>A0A841CEE0_9PSEU</name>
<sequence>MLLVARAEQGFAVVVAKQEREPGQVGAELADDHLVHAGRALLPLGDDLTICGSNPALRSRGTSISTGPTS</sequence>
<evidence type="ECO:0000313" key="1">
    <source>
        <dbReference type="EMBL" id="MBB5954385.1"/>
    </source>
</evidence>
<gene>
    <name evidence="1" type="ORF">FHS29_000955</name>
</gene>
<reference evidence="1 2" key="1">
    <citation type="submission" date="2020-08" db="EMBL/GenBank/DDBJ databases">
        <title>Genomic Encyclopedia of Type Strains, Phase III (KMG-III): the genomes of soil and plant-associated and newly described type strains.</title>
        <authorList>
            <person name="Whitman W."/>
        </authorList>
    </citation>
    <scope>NUCLEOTIDE SEQUENCE [LARGE SCALE GENOMIC DNA]</scope>
    <source>
        <strain evidence="1 2">CECT 8640</strain>
    </source>
</reference>
<comment type="caution">
    <text evidence="1">The sequence shown here is derived from an EMBL/GenBank/DDBJ whole genome shotgun (WGS) entry which is preliminary data.</text>
</comment>
<dbReference type="EMBL" id="JACHJN010000001">
    <property type="protein sequence ID" value="MBB5954385.1"/>
    <property type="molecule type" value="Genomic_DNA"/>
</dbReference>
<protein>
    <submittedName>
        <fullName evidence="1">Uncharacterized protein</fullName>
    </submittedName>
</protein>
<dbReference type="Proteomes" id="UP000547510">
    <property type="component" value="Unassembled WGS sequence"/>
</dbReference>
<accession>A0A841CEE0</accession>